<dbReference type="Gene3D" id="3.30.450.20">
    <property type="entry name" value="PAS domain"/>
    <property type="match status" value="1"/>
</dbReference>
<dbReference type="PROSITE" id="PS50885">
    <property type="entry name" value="HAMP"/>
    <property type="match status" value="1"/>
</dbReference>
<name>A0ABT5R054_9GAMM</name>
<accession>A0ABT5R054</accession>
<dbReference type="SMART" id="SM00267">
    <property type="entry name" value="GGDEF"/>
    <property type="match status" value="1"/>
</dbReference>
<dbReference type="InterPro" id="IPR029787">
    <property type="entry name" value="Nucleotide_cyclase"/>
</dbReference>
<dbReference type="SUPFAM" id="SSF55073">
    <property type="entry name" value="Nucleotide cyclase"/>
    <property type="match status" value="1"/>
</dbReference>
<dbReference type="Proteomes" id="UP001149400">
    <property type="component" value="Unassembled WGS sequence"/>
</dbReference>
<dbReference type="InterPro" id="IPR000160">
    <property type="entry name" value="GGDEF_dom"/>
</dbReference>
<keyword evidence="1" id="KW-1133">Transmembrane helix</keyword>
<dbReference type="SUPFAM" id="SSF55785">
    <property type="entry name" value="PYP-like sensor domain (PAS domain)"/>
    <property type="match status" value="1"/>
</dbReference>
<dbReference type="InterPro" id="IPR033417">
    <property type="entry name" value="CHASE8"/>
</dbReference>
<evidence type="ECO:0000259" key="3">
    <source>
        <dbReference type="PROSITE" id="PS50887"/>
    </source>
</evidence>
<comment type="caution">
    <text evidence="4">The sequence shown here is derived from an EMBL/GenBank/DDBJ whole genome shotgun (WGS) entry which is preliminary data.</text>
</comment>
<dbReference type="Gene3D" id="3.30.70.270">
    <property type="match status" value="1"/>
</dbReference>
<dbReference type="EMBL" id="JAJUBC010000011">
    <property type="protein sequence ID" value="MDD1793657.1"/>
    <property type="molecule type" value="Genomic_DNA"/>
</dbReference>
<dbReference type="NCBIfam" id="TIGR00254">
    <property type="entry name" value="GGDEF"/>
    <property type="match status" value="1"/>
</dbReference>
<dbReference type="EC" id="2.7.7.65" evidence="4"/>
<evidence type="ECO:0000313" key="4">
    <source>
        <dbReference type="EMBL" id="MDD1793657.1"/>
    </source>
</evidence>
<dbReference type="GO" id="GO:0052621">
    <property type="term" value="F:diguanylate cyclase activity"/>
    <property type="evidence" value="ECO:0007669"/>
    <property type="project" value="UniProtKB-EC"/>
</dbReference>
<feature type="transmembrane region" description="Helical" evidence="1">
    <location>
        <begin position="156"/>
        <end position="178"/>
    </location>
</feature>
<reference evidence="4" key="1">
    <citation type="submission" date="2021-12" db="EMBL/GenBank/DDBJ databases">
        <title>Enterovibrio ZSDZ35 sp. nov. and Enterovibrio ZSDZ42 sp. nov., isolated from coastal seawater in Qingdao.</title>
        <authorList>
            <person name="Zhang P."/>
        </authorList>
    </citation>
    <scope>NUCLEOTIDE SEQUENCE</scope>
    <source>
        <strain evidence="4">ZSDZ42</strain>
    </source>
</reference>
<feature type="domain" description="GGDEF" evidence="3">
    <location>
        <begin position="504"/>
        <end position="635"/>
    </location>
</feature>
<protein>
    <submittedName>
        <fullName evidence="4">Diguanylate cyclase</fullName>
        <ecNumber evidence="4">2.7.7.65</ecNumber>
    </submittedName>
</protein>
<keyword evidence="4" id="KW-0808">Transferase</keyword>
<keyword evidence="1" id="KW-0472">Membrane</keyword>
<dbReference type="InterPro" id="IPR003660">
    <property type="entry name" value="HAMP_dom"/>
</dbReference>
<organism evidence="4 5">
    <name type="scientific">Enterovibrio gelatinilyticus</name>
    <dbReference type="NCBI Taxonomy" id="2899819"/>
    <lineage>
        <taxon>Bacteria</taxon>
        <taxon>Pseudomonadati</taxon>
        <taxon>Pseudomonadota</taxon>
        <taxon>Gammaproteobacteria</taxon>
        <taxon>Vibrionales</taxon>
        <taxon>Vibrionaceae</taxon>
        <taxon>Enterovibrio</taxon>
    </lineage>
</organism>
<sequence length="656" mass="72685">MNLRFLNNLPLRVKFIFPTWVLMTLGLIVLGSAVDHAVVRYLEKSLIDSSKVMAMSAASNLNAAVAFGDVETGREQLHALSANPDLIAARVLTNERLEFASFSRLPDDCARQAQHILCASTAVERVSAEIVLGDDKLGDIFLTVSRNNIEEERRALLMYLTAGTTALSILSLVFAQMLHRIVASPLASLHQSMSAIIRLGVVNRSIPVRHNDELGQVTACFNEMVTNLSERDGQLKQTLQELENKSRYISQVMDTMDQGVMVIAPGDNVTYYNPAAERQLTRFGCTPTRLESLLGVFEPADNMVAISTAIDAHQPIKNVELIHPETGSVFLISTHPMATALHSLLQFEDVTAQRESEQRRKFAEMIFDKSQNATLVLSRALNIKTQNTASIRLFGENRTWSELDVDKRFRAAFSEIKALISTGSYQWRGMMMSVAGDCLPCQITAQTLVNHRGKIDGYVVSIVDQTVEMEIKRLNHIANHDVLTGLPNRAHAFDKLSRDHDKGHGMHVLFIDLDGFKAVNDQFGHNIGDELLKVVASRMKACLSRYDFVARLSGDEFLIAIQDASSVDGIVSRLLERLSQEMVINHCKPQVSASIGIRRWVANDNASLATVIEQADKAMYGAKANGKNGYAFAQEGMVTGELDRKLFARELSAEEL</sequence>
<feature type="domain" description="HAMP" evidence="2">
    <location>
        <begin position="180"/>
        <end position="233"/>
    </location>
</feature>
<dbReference type="Pfam" id="PF13188">
    <property type="entry name" value="PAS_8"/>
    <property type="match status" value="1"/>
</dbReference>
<keyword evidence="5" id="KW-1185">Reference proteome</keyword>
<dbReference type="Pfam" id="PF00672">
    <property type="entry name" value="HAMP"/>
    <property type="match status" value="1"/>
</dbReference>
<dbReference type="InterPro" id="IPR043128">
    <property type="entry name" value="Rev_trsase/Diguanyl_cyclase"/>
</dbReference>
<feature type="transmembrane region" description="Helical" evidence="1">
    <location>
        <begin position="20"/>
        <end position="42"/>
    </location>
</feature>
<dbReference type="Pfam" id="PF17152">
    <property type="entry name" value="CHASE8"/>
    <property type="match status" value="1"/>
</dbReference>
<dbReference type="SMART" id="SM00304">
    <property type="entry name" value="HAMP"/>
    <property type="match status" value="1"/>
</dbReference>
<gene>
    <name evidence="4" type="ORF">LRP50_11000</name>
</gene>
<dbReference type="InterPro" id="IPR052155">
    <property type="entry name" value="Biofilm_reg_signaling"/>
</dbReference>
<dbReference type="Gene3D" id="6.10.340.10">
    <property type="match status" value="1"/>
</dbReference>
<dbReference type="PANTHER" id="PTHR44757">
    <property type="entry name" value="DIGUANYLATE CYCLASE DGCP"/>
    <property type="match status" value="1"/>
</dbReference>
<dbReference type="PANTHER" id="PTHR44757:SF2">
    <property type="entry name" value="BIOFILM ARCHITECTURE MAINTENANCE PROTEIN MBAA"/>
    <property type="match status" value="1"/>
</dbReference>
<proteinExistence type="predicted"/>
<dbReference type="CDD" id="cd06225">
    <property type="entry name" value="HAMP"/>
    <property type="match status" value="1"/>
</dbReference>
<evidence type="ECO:0000259" key="2">
    <source>
        <dbReference type="PROSITE" id="PS50885"/>
    </source>
</evidence>
<dbReference type="InterPro" id="IPR000014">
    <property type="entry name" value="PAS"/>
</dbReference>
<evidence type="ECO:0000256" key="1">
    <source>
        <dbReference type="SAM" id="Phobius"/>
    </source>
</evidence>
<dbReference type="Pfam" id="PF00990">
    <property type="entry name" value="GGDEF"/>
    <property type="match status" value="1"/>
</dbReference>
<keyword evidence="1" id="KW-0812">Transmembrane</keyword>
<dbReference type="InterPro" id="IPR035965">
    <property type="entry name" value="PAS-like_dom_sf"/>
</dbReference>
<keyword evidence="4" id="KW-0548">Nucleotidyltransferase</keyword>
<evidence type="ECO:0000313" key="5">
    <source>
        <dbReference type="Proteomes" id="UP001149400"/>
    </source>
</evidence>
<dbReference type="CDD" id="cd01949">
    <property type="entry name" value="GGDEF"/>
    <property type="match status" value="1"/>
</dbReference>
<dbReference type="PROSITE" id="PS50887">
    <property type="entry name" value="GGDEF"/>
    <property type="match status" value="1"/>
</dbReference>